<sequence length="192" mass="20723">MARDILFVQGAGEGTHDHWDDKLAESLRQELGAAYPVHYPRMPDEGDPKYAAWKGALLSAFDGLDDGAILVGHSVGGTILLHVLAESALPRAFGGLFLIAPPFIGEGGWPDDDIGACDDLADRLPRGIPIYLYRGTADDVVPAAHTDLYMKALPHAVICTLEGRDHQLNNDMREVARDVRAVTGRSEEPTGD</sequence>
<protein>
    <submittedName>
        <fullName evidence="1">Alpha/beta hydrolase</fullName>
    </submittedName>
</protein>
<dbReference type="GO" id="GO:0016787">
    <property type="term" value="F:hydrolase activity"/>
    <property type="evidence" value="ECO:0007669"/>
    <property type="project" value="UniProtKB-KW"/>
</dbReference>
<organism evidence="1 2">
    <name type="scientific">Phyllobacterium pellucidum</name>
    <dbReference type="NCBI Taxonomy" id="2740464"/>
    <lineage>
        <taxon>Bacteria</taxon>
        <taxon>Pseudomonadati</taxon>
        <taxon>Pseudomonadota</taxon>
        <taxon>Alphaproteobacteria</taxon>
        <taxon>Hyphomicrobiales</taxon>
        <taxon>Phyllobacteriaceae</taxon>
        <taxon>Phyllobacterium</taxon>
    </lineage>
</organism>
<keyword evidence="1" id="KW-0378">Hydrolase</keyword>
<dbReference type="RefSeq" id="WP_091923922.1">
    <property type="nucleotide sequence ID" value="NZ_JABUMX010000002.1"/>
</dbReference>
<name>A0A849VQ57_9HYPH</name>
<dbReference type="Gene3D" id="3.40.50.1820">
    <property type="entry name" value="alpha/beta hydrolase"/>
    <property type="match status" value="1"/>
</dbReference>
<dbReference type="InterPro" id="IPR010662">
    <property type="entry name" value="RBBP9/YdeN"/>
</dbReference>
<dbReference type="Pfam" id="PF06821">
    <property type="entry name" value="Ser_hydrolase"/>
    <property type="match status" value="1"/>
</dbReference>
<dbReference type="InterPro" id="IPR029058">
    <property type="entry name" value="AB_hydrolase_fold"/>
</dbReference>
<accession>A0A849VQ57</accession>
<comment type="caution">
    <text evidence="1">The sequence shown here is derived from an EMBL/GenBank/DDBJ whole genome shotgun (WGS) entry which is preliminary data.</text>
</comment>
<dbReference type="SUPFAM" id="SSF53474">
    <property type="entry name" value="alpha/beta-Hydrolases"/>
    <property type="match status" value="1"/>
</dbReference>
<gene>
    <name evidence="1" type="ORF">HQ945_12480</name>
</gene>
<evidence type="ECO:0000313" key="1">
    <source>
        <dbReference type="EMBL" id="NTS32072.1"/>
    </source>
</evidence>
<dbReference type="AlphaFoldDB" id="A0A849VQ57"/>
<dbReference type="PANTHER" id="PTHR15394:SF3">
    <property type="entry name" value="SERINE HYDROLASE RBBP9"/>
    <property type="match status" value="1"/>
</dbReference>
<evidence type="ECO:0000313" key="2">
    <source>
        <dbReference type="Proteomes" id="UP000550508"/>
    </source>
</evidence>
<keyword evidence="2" id="KW-1185">Reference proteome</keyword>
<dbReference type="EMBL" id="JABUMX010000002">
    <property type="protein sequence ID" value="NTS32072.1"/>
    <property type="molecule type" value="Genomic_DNA"/>
</dbReference>
<dbReference type="Proteomes" id="UP000550508">
    <property type="component" value="Unassembled WGS sequence"/>
</dbReference>
<reference evidence="1 2" key="1">
    <citation type="submission" date="2020-05" db="EMBL/GenBank/DDBJ databases">
        <authorList>
            <person name="Kim M.K."/>
        </authorList>
    </citation>
    <scope>NUCLEOTIDE SEQUENCE [LARGE SCALE GENOMIC DNA]</scope>
    <source>
        <strain evidence="1 2">BT25</strain>
    </source>
</reference>
<proteinExistence type="predicted"/>
<dbReference type="PANTHER" id="PTHR15394">
    <property type="entry name" value="SERINE HYDROLASE RBBP9"/>
    <property type="match status" value="1"/>
</dbReference>